<dbReference type="Proteomes" id="UP000076715">
    <property type="component" value="Unassembled WGS sequence"/>
</dbReference>
<dbReference type="AlphaFoldDB" id="A0A162WK17"/>
<dbReference type="GO" id="GO:0005198">
    <property type="term" value="F:structural molecule activity"/>
    <property type="evidence" value="ECO:0007669"/>
    <property type="project" value="InterPro"/>
</dbReference>
<name>A0A162WK17_9FLAO</name>
<dbReference type="STRING" id="1642818.AWE51_19075"/>
<dbReference type="InterPro" id="IPR011747">
    <property type="entry name" value="CHP02241"/>
</dbReference>
<sequence length="150" mass="17132">MHQIVGFYFRVSFLNLPKGKDVDVQFQSVAGLDVQIEKESLKEGGENRFEHSLPGRRKYTTLTLKRGIISPKESGLTSWCQDAFQNMNIAPISTVNVELLNENQTVLMQWQLAHVWPVSWKVGELNAEKGEVLIETLELNYNYYNLVSVS</sequence>
<evidence type="ECO:0000313" key="1">
    <source>
        <dbReference type="EMBL" id="KZS38148.1"/>
    </source>
</evidence>
<gene>
    <name evidence="1" type="ORF">AWE51_19075</name>
</gene>
<dbReference type="PANTHER" id="PTHR38009">
    <property type="entry name" value="CONSERVED HYPOTHETICAL PHAGE TAIL PROTEIN"/>
    <property type="match status" value="1"/>
</dbReference>
<protein>
    <submittedName>
        <fullName evidence="1">Glycerol acyltransferase</fullName>
    </submittedName>
</protein>
<dbReference type="PANTHER" id="PTHR38009:SF1">
    <property type="entry name" value="CONSERVED HYPOTHETICAL PHAGE TAIL PROTEIN"/>
    <property type="match status" value="1"/>
</dbReference>
<dbReference type="InterPro" id="IPR010667">
    <property type="entry name" value="Phage_T4_Gp19"/>
</dbReference>
<dbReference type="RefSeq" id="WP_066320103.1">
    <property type="nucleotide sequence ID" value="NZ_CANLSS010000020.1"/>
</dbReference>
<keyword evidence="2" id="KW-1185">Reference proteome</keyword>
<organism evidence="1 2">
    <name type="scientific">Aquimarina aggregata</name>
    <dbReference type="NCBI Taxonomy" id="1642818"/>
    <lineage>
        <taxon>Bacteria</taxon>
        <taxon>Pseudomonadati</taxon>
        <taxon>Bacteroidota</taxon>
        <taxon>Flavobacteriia</taxon>
        <taxon>Flavobacteriales</taxon>
        <taxon>Flavobacteriaceae</taxon>
        <taxon>Aquimarina</taxon>
    </lineage>
</organism>
<evidence type="ECO:0000313" key="2">
    <source>
        <dbReference type="Proteomes" id="UP000076715"/>
    </source>
</evidence>
<keyword evidence="1" id="KW-0808">Transferase</keyword>
<dbReference type="Pfam" id="PF06841">
    <property type="entry name" value="Phage_T4_gp19"/>
    <property type="match status" value="1"/>
</dbReference>
<accession>A0A162WK17</accession>
<proteinExistence type="predicted"/>
<comment type="caution">
    <text evidence="1">The sequence shown here is derived from an EMBL/GenBank/DDBJ whole genome shotgun (WGS) entry which is preliminary data.</text>
</comment>
<keyword evidence="1" id="KW-0012">Acyltransferase</keyword>
<dbReference type="NCBIfam" id="TIGR02241">
    <property type="entry name" value="conserved hypothetical phage tail region protein"/>
    <property type="match status" value="1"/>
</dbReference>
<dbReference type="EMBL" id="LQRT01000060">
    <property type="protein sequence ID" value="KZS38148.1"/>
    <property type="molecule type" value="Genomic_DNA"/>
</dbReference>
<reference evidence="1 2" key="1">
    <citation type="submission" date="2016-01" db="EMBL/GenBank/DDBJ databases">
        <title>The draft genome sequence of Aquimarina sp. RZW4-3-2.</title>
        <authorList>
            <person name="Wang Y."/>
        </authorList>
    </citation>
    <scope>NUCLEOTIDE SEQUENCE [LARGE SCALE GENOMIC DNA]</scope>
    <source>
        <strain evidence="1 2">RZW4-3-2</strain>
    </source>
</reference>
<dbReference type="GO" id="GO:0016746">
    <property type="term" value="F:acyltransferase activity"/>
    <property type="evidence" value="ECO:0007669"/>
    <property type="project" value="UniProtKB-KW"/>
</dbReference>
<dbReference type="OrthoDB" id="9799891at2"/>